<comment type="caution">
    <text evidence="1">The sequence shown here is derived from an EMBL/GenBank/DDBJ whole genome shotgun (WGS) entry which is preliminary data.</text>
</comment>
<protein>
    <submittedName>
        <fullName evidence="1">Uncharacterized protein</fullName>
    </submittedName>
</protein>
<keyword evidence="2" id="KW-1185">Reference proteome</keyword>
<organism evidence="1 2">
    <name type="scientific">Candidatus Brocadia sinica JPN1</name>
    <dbReference type="NCBI Taxonomy" id="1197129"/>
    <lineage>
        <taxon>Bacteria</taxon>
        <taxon>Pseudomonadati</taxon>
        <taxon>Planctomycetota</taxon>
        <taxon>Candidatus Brocadiia</taxon>
        <taxon>Candidatus Brocadiales</taxon>
        <taxon>Candidatus Brocadiaceae</taxon>
        <taxon>Candidatus Brocadia</taxon>
    </lineage>
</organism>
<dbReference type="EMBL" id="BAFN01000001">
    <property type="protein sequence ID" value="GAN34861.1"/>
    <property type="molecule type" value="Genomic_DNA"/>
</dbReference>
<accession>A0ABQ0K1H4</accession>
<gene>
    <name evidence="1" type="ORF">BROSI_A3405</name>
</gene>
<evidence type="ECO:0000313" key="1">
    <source>
        <dbReference type="EMBL" id="GAN34861.1"/>
    </source>
</evidence>
<reference evidence="2" key="1">
    <citation type="journal article" date="2015" name="Genome Announc.">
        <title>Draft Genome Sequence of an Anaerobic Ammonium-Oxidizing Bacterium, "Candidatus Brocadia sinica".</title>
        <authorList>
            <person name="Oshiki M."/>
            <person name="Shinyako-Hata K."/>
            <person name="Satoh H."/>
            <person name="Okabe S."/>
        </authorList>
    </citation>
    <scope>NUCLEOTIDE SEQUENCE [LARGE SCALE GENOMIC DNA]</scope>
    <source>
        <strain evidence="2">JPN1</strain>
    </source>
</reference>
<sequence length="64" mass="7231">MISIILESTLSYLFTICYDYFPKVEMLKLLRVLTCKKLPCVNVACASWQTSGCFEPQGGVDTNF</sequence>
<evidence type="ECO:0000313" key="2">
    <source>
        <dbReference type="Proteomes" id="UP000032309"/>
    </source>
</evidence>
<proteinExistence type="predicted"/>
<name>A0ABQ0K1H4_9BACT</name>
<dbReference type="Proteomes" id="UP000032309">
    <property type="component" value="Unassembled WGS sequence"/>
</dbReference>